<dbReference type="PANTHER" id="PTHR17224:SF1">
    <property type="entry name" value="PEPTIDYL-TRNA HYDROLASE"/>
    <property type="match status" value="1"/>
</dbReference>
<dbReference type="FunFam" id="3.40.50.1470:FF:000001">
    <property type="entry name" value="Peptidyl-tRNA hydrolase"/>
    <property type="match status" value="1"/>
</dbReference>
<keyword evidence="4 7" id="KW-0694">RNA-binding</keyword>
<organism evidence="10 11">
    <name type="scientific">Phragmitibacter flavus</name>
    <dbReference type="NCBI Taxonomy" id="2576071"/>
    <lineage>
        <taxon>Bacteria</taxon>
        <taxon>Pseudomonadati</taxon>
        <taxon>Verrucomicrobiota</taxon>
        <taxon>Verrucomicrobiia</taxon>
        <taxon>Verrucomicrobiales</taxon>
        <taxon>Verrucomicrobiaceae</taxon>
        <taxon>Phragmitibacter</taxon>
    </lineage>
</organism>
<accession>A0A5R8KFM0</accession>
<dbReference type="InterPro" id="IPR001328">
    <property type="entry name" value="Pept_tRNA_hydro"/>
</dbReference>
<feature type="binding site" evidence="7">
    <location>
        <position position="121"/>
    </location>
    <ligand>
        <name>tRNA</name>
        <dbReference type="ChEBI" id="CHEBI:17843"/>
    </ligand>
</feature>
<name>A0A5R8KFM0_9BACT</name>
<evidence type="ECO:0000256" key="9">
    <source>
        <dbReference type="RuleBase" id="RU004320"/>
    </source>
</evidence>
<dbReference type="GO" id="GO:0004045">
    <property type="term" value="F:peptidyl-tRNA hydrolase activity"/>
    <property type="evidence" value="ECO:0007669"/>
    <property type="project" value="UniProtKB-UniRule"/>
</dbReference>
<dbReference type="GO" id="GO:0005737">
    <property type="term" value="C:cytoplasm"/>
    <property type="evidence" value="ECO:0007669"/>
    <property type="project" value="UniProtKB-SubCell"/>
</dbReference>
<evidence type="ECO:0000313" key="11">
    <source>
        <dbReference type="Proteomes" id="UP000306196"/>
    </source>
</evidence>
<dbReference type="OrthoDB" id="9800507at2"/>
<evidence type="ECO:0000256" key="1">
    <source>
        <dbReference type="ARBA" id="ARBA00013260"/>
    </source>
</evidence>
<evidence type="ECO:0000256" key="4">
    <source>
        <dbReference type="ARBA" id="ARBA00022884"/>
    </source>
</evidence>
<reference evidence="10 11" key="1">
    <citation type="submission" date="2019-05" db="EMBL/GenBank/DDBJ databases">
        <title>Verrucobacter flavum gen. nov., sp. nov. a new member of the family Verrucomicrobiaceae.</title>
        <authorList>
            <person name="Szuroczki S."/>
            <person name="Abbaszade G."/>
            <person name="Szabo A."/>
            <person name="Felfoldi T."/>
            <person name="Schumann P."/>
            <person name="Boka K."/>
            <person name="Keki Z."/>
            <person name="Toumi M."/>
            <person name="Toth E."/>
        </authorList>
    </citation>
    <scope>NUCLEOTIDE SEQUENCE [LARGE SCALE GENOMIC DNA]</scope>
    <source>
        <strain evidence="10 11">MG-N-17</strain>
    </source>
</reference>
<dbReference type="GO" id="GO:0072344">
    <property type="term" value="P:rescue of stalled ribosome"/>
    <property type="evidence" value="ECO:0007669"/>
    <property type="project" value="UniProtKB-UniRule"/>
</dbReference>
<comment type="caution">
    <text evidence="10">The sequence shown here is derived from an EMBL/GenBank/DDBJ whole genome shotgun (WGS) entry which is preliminary data.</text>
</comment>
<proteinExistence type="inferred from homology"/>
<dbReference type="GO" id="GO:0006515">
    <property type="term" value="P:protein quality control for misfolded or incompletely synthesized proteins"/>
    <property type="evidence" value="ECO:0007669"/>
    <property type="project" value="UniProtKB-UniRule"/>
</dbReference>
<comment type="subcellular location">
    <subcellularLocation>
        <location evidence="7">Cytoplasm</location>
    </subcellularLocation>
</comment>
<evidence type="ECO:0000256" key="7">
    <source>
        <dbReference type="HAMAP-Rule" id="MF_00083"/>
    </source>
</evidence>
<dbReference type="CDD" id="cd00462">
    <property type="entry name" value="PTH"/>
    <property type="match status" value="1"/>
</dbReference>
<evidence type="ECO:0000256" key="3">
    <source>
        <dbReference type="ARBA" id="ARBA00022801"/>
    </source>
</evidence>
<feature type="binding site" evidence="7">
    <location>
        <position position="73"/>
    </location>
    <ligand>
        <name>tRNA</name>
        <dbReference type="ChEBI" id="CHEBI:17843"/>
    </ligand>
</feature>
<dbReference type="GO" id="GO:0000049">
    <property type="term" value="F:tRNA binding"/>
    <property type="evidence" value="ECO:0007669"/>
    <property type="project" value="UniProtKB-UniRule"/>
</dbReference>
<dbReference type="AlphaFoldDB" id="A0A5R8KFM0"/>
<dbReference type="Pfam" id="PF01195">
    <property type="entry name" value="Pept_tRNA_hydro"/>
    <property type="match status" value="1"/>
</dbReference>
<evidence type="ECO:0000256" key="6">
    <source>
        <dbReference type="ARBA" id="ARBA00050038"/>
    </source>
</evidence>
<comment type="function">
    <text evidence="7">Catalyzes the release of premature peptidyl moieties from peptidyl-tRNA molecules trapped in stalled 50S ribosomal subunits, and thus maintains levels of free tRNAs and 50S ribosomes.</text>
</comment>
<dbReference type="EC" id="3.1.1.29" evidence="1 7"/>
<comment type="function">
    <text evidence="7">Hydrolyzes ribosome-free peptidyl-tRNAs (with 1 or more amino acids incorporated), which drop off the ribosome during protein synthesis, or as a result of ribosome stalling.</text>
</comment>
<dbReference type="PANTHER" id="PTHR17224">
    <property type="entry name" value="PEPTIDYL-TRNA HYDROLASE"/>
    <property type="match status" value="1"/>
</dbReference>
<gene>
    <name evidence="7" type="primary">pth</name>
    <name evidence="10" type="ORF">FEM03_09305</name>
</gene>
<comment type="catalytic activity">
    <reaction evidence="7 8">
        <text>an N-acyl-L-alpha-aminoacyl-tRNA + H2O = an N-acyl-L-amino acid + a tRNA + H(+)</text>
        <dbReference type="Rhea" id="RHEA:54448"/>
        <dbReference type="Rhea" id="RHEA-COMP:10123"/>
        <dbReference type="Rhea" id="RHEA-COMP:13883"/>
        <dbReference type="ChEBI" id="CHEBI:15377"/>
        <dbReference type="ChEBI" id="CHEBI:15378"/>
        <dbReference type="ChEBI" id="CHEBI:59874"/>
        <dbReference type="ChEBI" id="CHEBI:78442"/>
        <dbReference type="ChEBI" id="CHEBI:138191"/>
        <dbReference type="EC" id="3.1.1.29"/>
    </reaction>
</comment>
<sequence>MTGDSAVPVLPKPRLIVGLGNPGREYENTRHNIGFMVVDAFATQQRASWTRERKWDCAVAKLEDGWLLKPLTYMNLSGQAVAAAAKYYKLEPQEVLAVYDDVDLALGRVRLRPLGGAGGHNGMRSMIAHLGGNLFPRLKIGIGFANNGRPDGRNLSDHVLGRFDENEQIPVQNAVNRAVDALNAILTRGFEAAMNTFNQTDQPTTPNP</sequence>
<dbReference type="PROSITE" id="PS01196">
    <property type="entry name" value="PEPT_TRNA_HYDROL_2"/>
    <property type="match status" value="1"/>
</dbReference>
<dbReference type="InterPro" id="IPR018171">
    <property type="entry name" value="Pept_tRNA_hydro_CS"/>
</dbReference>
<feature type="site" description="Discriminates between blocked and unblocked aminoacyl-tRNA" evidence="7">
    <location>
        <position position="21"/>
    </location>
</feature>
<dbReference type="RefSeq" id="WP_138085928.1">
    <property type="nucleotide sequence ID" value="NZ_VAUV01000006.1"/>
</dbReference>
<keyword evidence="3 7" id="KW-0378">Hydrolase</keyword>
<comment type="similarity">
    <text evidence="5 7 9">Belongs to the PTH family.</text>
</comment>
<evidence type="ECO:0000313" key="10">
    <source>
        <dbReference type="EMBL" id="TLD71100.1"/>
    </source>
</evidence>
<evidence type="ECO:0000256" key="8">
    <source>
        <dbReference type="RuleBase" id="RU000673"/>
    </source>
</evidence>
<dbReference type="Gene3D" id="3.40.50.1470">
    <property type="entry name" value="Peptidyl-tRNA hydrolase"/>
    <property type="match status" value="1"/>
</dbReference>
<dbReference type="InterPro" id="IPR036416">
    <property type="entry name" value="Pept_tRNA_hydro_sf"/>
</dbReference>
<dbReference type="NCBIfam" id="TIGR00447">
    <property type="entry name" value="pth"/>
    <property type="match status" value="1"/>
</dbReference>
<comment type="subunit">
    <text evidence="7">Monomer.</text>
</comment>
<dbReference type="SUPFAM" id="SSF53178">
    <property type="entry name" value="Peptidyl-tRNA hydrolase-like"/>
    <property type="match status" value="1"/>
</dbReference>
<dbReference type="PROSITE" id="PS01195">
    <property type="entry name" value="PEPT_TRNA_HYDROL_1"/>
    <property type="match status" value="1"/>
</dbReference>
<feature type="site" description="Stabilizes the basic form of H active site to accept a proton" evidence="7">
    <location>
        <position position="100"/>
    </location>
</feature>
<dbReference type="HAMAP" id="MF_00083">
    <property type="entry name" value="Pept_tRNA_hydro_bact"/>
    <property type="match status" value="1"/>
</dbReference>
<feature type="binding site" evidence="7">
    <location>
        <position position="26"/>
    </location>
    <ligand>
        <name>tRNA</name>
        <dbReference type="ChEBI" id="CHEBI:17843"/>
    </ligand>
</feature>
<evidence type="ECO:0000256" key="2">
    <source>
        <dbReference type="ARBA" id="ARBA00022555"/>
    </source>
</evidence>
<protein>
    <recommendedName>
        <fullName evidence="6 7">Peptidyl-tRNA hydrolase</fullName>
        <shortName evidence="7">Pth</shortName>
        <ecNumber evidence="1 7">3.1.1.29</ecNumber>
    </recommendedName>
</protein>
<keyword evidence="11" id="KW-1185">Reference proteome</keyword>
<dbReference type="EMBL" id="VAUV01000006">
    <property type="protein sequence ID" value="TLD71100.1"/>
    <property type="molecule type" value="Genomic_DNA"/>
</dbReference>
<dbReference type="Proteomes" id="UP000306196">
    <property type="component" value="Unassembled WGS sequence"/>
</dbReference>
<feature type="active site" description="Proton acceptor" evidence="7">
    <location>
        <position position="31"/>
    </location>
</feature>
<keyword evidence="2 7" id="KW-0820">tRNA-binding</keyword>
<evidence type="ECO:0000256" key="5">
    <source>
        <dbReference type="ARBA" id="ARBA00038063"/>
    </source>
</evidence>
<keyword evidence="7" id="KW-0963">Cytoplasm</keyword>
<feature type="binding site" evidence="7">
    <location>
        <position position="75"/>
    </location>
    <ligand>
        <name>tRNA</name>
        <dbReference type="ChEBI" id="CHEBI:17843"/>
    </ligand>
</feature>